<dbReference type="InterPro" id="IPR022050">
    <property type="entry name" value="T_hemolysin"/>
</dbReference>
<dbReference type="RefSeq" id="WP_377353667.1">
    <property type="nucleotide sequence ID" value="NZ_JBHTLQ010000022.1"/>
</dbReference>
<protein>
    <submittedName>
        <fullName evidence="1">Thermostable hemolysin</fullName>
    </submittedName>
</protein>
<dbReference type="Pfam" id="PF12261">
    <property type="entry name" value="T_hemolysin"/>
    <property type="match status" value="1"/>
</dbReference>
<reference evidence="2" key="1">
    <citation type="journal article" date="2019" name="Int. J. Syst. Evol. Microbiol.">
        <title>The Global Catalogue of Microorganisms (GCM) 10K type strain sequencing project: providing services to taxonomists for standard genome sequencing and annotation.</title>
        <authorList>
            <consortium name="The Broad Institute Genomics Platform"/>
            <consortium name="The Broad Institute Genome Sequencing Center for Infectious Disease"/>
            <person name="Wu L."/>
            <person name="Ma J."/>
        </authorList>
    </citation>
    <scope>NUCLEOTIDE SEQUENCE [LARGE SCALE GENOMIC DNA]</scope>
    <source>
        <strain evidence="2">CCUG 55074</strain>
    </source>
</reference>
<comment type="caution">
    <text evidence="1">The sequence shown here is derived from an EMBL/GenBank/DDBJ whole genome shotgun (WGS) entry which is preliminary data.</text>
</comment>
<accession>A0ABW3T577</accession>
<proteinExistence type="predicted"/>
<evidence type="ECO:0000313" key="2">
    <source>
        <dbReference type="Proteomes" id="UP001597216"/>
    </source>
</evidence>
<dbReference type="EMBL" id="JBHTLQ010000022">
    <property type="protein sequence ID" value="MFD1191172.1"/>
    <property type="molecule type" value="Genomic_DNA"/>
</dbReference>
<sequence>MMMEDDGAPAGSLTFDAERLRRFTRLEPKVISIHHLLRPERLRVEAFLEAAYARAFDGRIRSHYPTLMSLQDRSGQIHAAVGFRTAAAGPLFLEQYLDAPVETALSAAFGDVARSEVAEIGNLASESPGASLFLFLALARHLHGLGCAYAVATATRQLRRGFARVGFETITLSAARPERLGERADDWGGYYDRDPEVMAGPIAPALPALGRMLVSEPAPAAEVLPRLHPDLSNGESQ</sequence>
<dbReference type="Proteomes" id="UP001597216">
    <property type="component" value="Unassembled WGS sequence"/>
</dbReference>
<keyword evidence="2" id="KW-1185">Reference proteome</keyword>
<evidence type="ECO:0000313" key="1">
    <source>
        <dbReference type="EMBL" id="MFD1191172.1"/>
    </source>
</evidence>
<organism evidence="1 2">
    <name type="scientific">Phenylobacterium conjunctum</name>
    <dbReference type="NCBI Taxonomy" id="1298959"/>
    <lineage>
        <taxon>Bacteria</taxon>
        <taxon>Pseudomonadati</taxon>
        <taxon>Pseudomonadota</taxon>
        <taxon>Alphaproteobacteria</taxon>
        <taxon>Caulobacterales</taxon>
        <taxon>Caulobacteraceae</taxon>
        <taxon>Phenylobacterium</taxon>
    </lineage>
</organism>
<name>A0ABW3T577_9CAUL</name>
<gene>
    <name evidence="1" type="ORF">ACFQ27_11330</name>
</gene>